<dbReference type="AlphaFoldDB" id="A0AAV4Z344"/>
<organism evidence="2 3">
    <name type="scientific">Methylobacterium bullatum</name>
    <dbReference type="NCBI Taxonomy" id="570505"/>
    <lineage>
        <taxon>Bacteria</taxon>
        <taxon>Pseudomonadati</taxon>
        <taxon>Pseudomonadota</taxon>
        <taxon>Alphaproteobacteria</taxon>
        <taxon>Hyphomicrobiales</taxon>
        <taxon>Methylobacteriaceae</taxon>
        <taxon>Methylobacterium</taxon>
    </lineage>
</organism>
<proteinExistence type="predicted"/>
<dbReference type="InterPro" id="IPR021327">
    <property type="entry name" value="DUF2934"/>
</dbReference>
<evidence type="ECO:0000313" key="3">
    <source>
        <dbReference type="Proteomes" id="UP001055307"/>
    </source>
</evidence>
<evidence type="ECO:0000256" key="1">
    <source>
        <dbReference type="SAM" id="MobiDB-lite"/>
    </source>
</evidence>
<dbReference type="Proteomes" id="UP001055307">
    <property type="component" value="Unassembled WGS sequence"/>
</dbReference>
<keyword evidence="3" id="KW-1185">Reference proteome</keyword>
<evidence type="ECO:0008006" key="4">
    <source>
        <dbReference type="Google" id="ProtNLM"/>
    </source>
</evidence>
<reference evidence="2" key="2">
    <citation type="submission" date="2021-08" db="EMBL/GenBank/DDBJ databases">
        <authorList>
            <person name="Tani A."/>
            <person name="Ola A."/>
            <person name="Ogura Y."/>
            <person name="Katsura K."/>
            <person name="Hayashi T."/>
        </authorList>
    </citation>
    <scope>NUCLEOTIDE SEQUENCE</scope>
    <source>
        <strain evidence="2">DSM 21893</strain>
    </source>
</reference>
<dbReference type="RefSeq" id="WP_147833001.1">
    <property type="nucleotide sequence ID" value="NZ_BPQF01000003.1"/>
</dbReference>
<gene>
    <name evidence="2" type="ORF">OICFNHDK_0497</name>
</gene>
<sequence>MPPETRPTDGEIRDRAFHLWERRDRPHGHADEFWLQAERELHGEMTGRPVLPDGDFVKSGSGSDCCR</sequence>
<evidence type="ECO:0000313" key="2">
    <source>
        <dbReference type="EMBL" id="GJD38057.1"/>
    </source>
</evidence>
<dbReference type="Pfam" id="PF11154">
    <property type="entry name" value="DUF2934"/>
    <property type="match status" value="1"/>
</dbReference>
<reference evidence="2" key="1">
    <citation type="journal article" date="2016" name="Front. Microbiol.">
        <title>Genome Sequence of the Piezophilic, Mesophilic Sulfate-Reducing Bacterium Desulfovibrio indicus J2T.</title>
        <authorList>
            <person name="Cao J."/>
            <person name="Maignien L."/>
            <person name="Shao Z."/>
            <person name="Alain K."/>
            <person name="Jebbar M."/>
        </authorList>
    </citation>
    <scope>NUCLEOTIDE SEQUENCE</scope>
    <source>
        <strain evidence="2">DSM 21893</strain>
    </source>
</reference>
<feature type="region of interest" description="Disordered" evidence="1">
    <location>
        <begin position="45"/>
        <end position="67"/>
    </location>
</feature>
<dbReference type="EMBL" id="BPQF01000003">
    <property type="protein sequence ID" value="GJD38057.1"/>
    <property type="molecule type" value="Genomic_DNA"/>
</dbReference>
<name>A0AAV4Z344_9HYPH</name>
<accession>A0AAV4Z344</accession>
<comment type="caution">
    <text evidence="2">The sequence shown here is derived from an EMBL/GenBank/DDBJ whole genome shotgun (WGS) entry which is preliminary data.</text>
</comment>
<protein>
    <recommendedName>
        <fullName evidence="4">DUF2934 domain-containing protein</fullName>
    </recommendedName>
</protein>